<organism evidence="1 2">
    <name type="scientific">Rhabditophanes sp. KR3021</name>
    <dbReference type="NCBI Taxonomy" id="114890"/>
    <lineage>
        <taxon>Eukaryota</taxon>
        <taxon>Metazoa</taxon>
        <taxon>Ecdysozoa</taxon>
        <taxon>Nematoda</taxon>
        <taxon>Chromadorea</taxon>
        <taxon>Rhabditida</taxon>
        <taxon>Tylenchina</taxon>
        <taxon>Panagrolaimomorpha</taxon>
        <taxon>Strongyloidoidea</taxon>
        <taxon>Alloionematidae</taxon>
        <taxon>Rhabditophanes</taxon>
    </lineage>
</organism>
<dbReference type="WBParaSite" id="RSKR_0000215450.1">
    <property type="protein sequence ID" value="RSKR_0000215450.1"/>
    <property type="gene ID" value="RSKR_0000215450"/>
</dbReference>
<reference evidence="2" key="1">
    <citation type="submission" date="2016-11" db="UniProtKB">
        <authorList>
            <consortium name="WormBaseParasite"/>
        </authorList>
    </citation>
    <scope>IDENTIFICATION</scope>
    <source>
        <strain evidence="2">KR3021</strain>
    </source>
</reference>
<sequence length="221" mass="26006">MSIVNIVVATLIKIPILGFLCVTCSNLVGVKLKESFIKLKRTKSEMKVCTTDKNKQDRPNRHNSTNDKTIQTQSLFAMMSGSWLHDQKEKLSEFMDYLDKQIKVKRSNEVINQSMKALLKYFVLLQKLLIKYELIYTTNNNGSIFTERLDEISIEDFENISESECELRIFHCYNDVLLLPETWYWYVDNWILKHSSKEAIFLDKEGNEENAFEYFRDITNT</sequence>
<accession>A0AC35TMX0</accession>
<proteinExistence type="predicted"/>
<protein>
    <submittedName>
        <fullName evidence="2">Exported protein</fullName>
    </submittedName>
</protein>
<dbReference type="Proteomes" id="UP000095286">
    <property type="component" value="Unplaced"/>
</dbReference>
<evidence type="ECO:0000313" key="2">
    <source>
        <dbReference type="WBParaSite" id="RSKR_0000215450.1"/>
    </source>
</evidence>
<evidence type="ECO:0000313" key="1">
    <source>
        <dbReference type="Proteomes" id="UP000095286"/>
    </source>
</evidence>
<name>A0AC35TMX0_9BILA</name>